<evidence type="ECO:0000313" key="3">
    <source>
        <dbReference type="EMBL" id="MBB5351951.1"/>
    </source>
</evidence>
<dbReference type="InterPro" id="IPR036779">
    <property type="entry name" value="LysM_dom_sf"/>
</dbReference>
<evidence type="ECO:0000313" key="4">
    <source>
        <dbReference type="Proteomes" id="UP000557717"/>
    </source>
</evidence>
<sequence length="279" mass="30359">MKRRSVKKGKLHTLFANVSRKNKRHRAATAAVAPEDLEGDVPNLGIGKALLVILAIHVVAIGGIFYHSSRFGKSETVDASEPKESKRVVSLASSEAIRVTPSISRLSEPVVEEELPMFRASDQIYSAGTGDTYSSIAARYDIDEMELRSANENIPLRQGRRLRIPPKSITAIEPADIAELRVTTPPASAPADDWVTTDAARALDEQIANAPRAVPVQERRSAATEQATRGTQGTYQVKSGDTFWSIAKNHGVDVNRLMKANGVSDARKLRVGMNLSIPR</sequence>
<dbReference type="GO" id="GO:0008932">
    <property type="term" value="F:lytic endotransglycosylase activity"/>
    <property type="evidence" value="ECO:0007669"/>
    <property type="project" value="TreeGrafter"/>
</dbReference>
<keyword evidence="4" id="KW-1185">Reference proteome</keyword>
<dbReference type="Gene3D" id="3.10.350.10">
    <property type="entry name" value="LysM domain"/>
    <property type="match status" value="2"/>
</dbReference>
<dbReference type="Pfam" id="PF01476">
    <property type="entry name" value="LysM"/>
    <property type="match status" value="2"/>
</dbReference>
<dbReference type="PANTHER" id="PTHR33734:SF22">
    <property type="entry name" value="MEMBRANE-BOUND LYTIC MUREIN TRANSGLYCOSYLASE D"/>
    <property type="match status" value="1"/>
</dbReference>
<evidence type="ECO:0000259" key="2">
    <source>
        <dbReference type="PROSITE" id="PS51782"/>
    </source>
</evidence>
<keyword evidence="1" id="KW-0472">Membrane</keyword>
<protein>
    <submittedName>
        <fullName evidence="3">LysM repeat protein</fullName>
    </submittedName>
</protein>
<dbReference type="SMART" id="SM00257">
    <property type="entry name" value="LysM"/>
    <property type="match status" value="2"/>
</dbReference>
<dbReference type="Proteomes" id="UP000557717">
    <property type="component" value="Unassembled WGS sequence"/>
</dbReference>
<dbReference type="PROSITE" id="PS51782">
    <property type="entry name" value="LYSM"/>
    <property type="match status" value="1"/>
</dbReference>
<dbReference type="AlphaFoldDB" id="A0A840VGP1"/>
<keyword evidence="1" id="KW-0812">Transmembrane</keyword>
<reference evidence="3 4" key="1">
    <citation type="submission" date="2020-08" db="EMBL/GenBank/DDBJ databases">
        <title>Genomic Encyclopedia of Type Strains, Phase IV (KMG-IV): sequencing the most valuable type-strain genomes for metagenomic binning, comparative biology and taxonomic classification.</title>
        <authorList>
            <person name="Goeker M."/>
        </authorList>
    </citation>
    <scope>NUCLEOTIDE SEQUENCE [LARGE SCALE GENOMIC DNA]</scope>
    <source>
        <strain evidence="3 4">YC6886</strain>
    </source>
</reference>
<accession>A0A840VGP1</accession>
<gene>
    <name evidence="3" type="ORF">HNR46_002190</name>
</gene>
<keyword evidence="1" id="KW-1133">Transmembrane helix</keyword>
<dbReference type="SUPFAM" id="SSF54106">
    <property type="entry name" value="LysM domain"/>
    <property type="match status" value="1"/>
</dbReference>
<name>A0A840VGP1_9BACT</name>
<dbReference type="InterPro" id="IPR018392">
    <property type="entry name" value="LysM"/>
</dbReference>
<dbReference type="PANTHER" id="PTHR33734">
    <property type="entry name" value="LYSM DOMAIN-CONTAINING GPI-ANCHORED PROTEIN 2"/>
    <property type="match status" value="1"/>
</dbReference>
<dbReference type="CDD" id="cd00118">
    <property type="entry name" value="LysM"/>
    <property type="match status" value="2"/>
</dbReference>
<dbReference type="EMBL" id="JACHFD010000009">
    <property type="protein sequence ID" value="MBB5351951.1"/>
    <property type="molecule type" value="Genomic_DNA"/>
</dbReference>
<organism evidence="3 4">
    <name type="scientific">Haloferula luteola</name>
    <dbReference type="NCBI Taxonomy" id="595692"/>
    <lineage>
        <taxon>Bacteria</taxon>
        <taxon>Pseudomonadati</taxon>
        <taxon>Verrucomicrobiota</taxon>
        <taxon>Verrucomicrobiia</taxon>
        <taxon>Verrucomicrobiales</taxon>
        <taxon>Verrucomicrobiaceae</taxon>
        <taxon>Haloferula</taxon>
    </lineage>
</organism>
<proteinExistence type="predicted"/>
<comment type="caution">
    <text evidence="3">The sequence shown here is derived from an EMBL/GenBank/DDBJ whole genome shotgun (WGS) entry which is preliminary data.</text>
</comment>
<evidence type="ECO:0000256" key="1">
    <source>
        <dbReference type="SAM" id="Phobius"/>
    </source>
</evidence>
<feature type="transmembrane region" description="Helical" evidence="1">
    <location>
        <begin position="49"/>
        <end position="66"/>
    </location>
</feature>
<feature type="domain" description="LysM" evidence="2">
    <location>
        <begin position="233"/>
        <end position="277"/>
    </location>
</feature>